<dbReference type="GO" id="GO:0006487">
    <property type="term" value="P:protein N-linked glycosylation"/>
    <property type="evidence" value="ECO:0007669"/>
    <property type="project" value="TreeGrafter"/>
</dbReference>
<dbReference type="Proteomes" id="UP000256970">
    <property type="component" value="Unassembled WGS sequence"/>
</dbReference>
<accession>A0A383VQA5</accession>
<sequence length="1064" mass="118295">MTPSSPLSQAVQAAKPREPKCNTRAVVVTIVSLLFLIWALSEAFAAAPWRASVAVSRWQPHRNKTQQATISSVQIKKSQQQHVQQQQRLQELKQQHEQHLQVLQHLQQQQEQIKNGVQKLRDLEHQLQQQQHLEQRVQDLKQQHEQHLQVLQQLQQQQEQVHDGVQRLADTGQHMPQAQQAMAATNPAAGTRAVLPTQSVFPVACTSLEMSKRSCVFQDVCLQSAADKKGLSAVLHGRVQPAHADMLKQHLVKIFEGIVNAANITVSIAPAGSSSVPASALQPPTIIWRPAGANQYSFGHALINEAFSAFLVLQNHYQQIPENLQLLAVGGWHPVLRNVLAGTITGHAAEFDAAVAASPAATCFSQLLVGDGGYIAASRGSLAGTGTSFGREPSFFSSANWRKFRQHALQMHGIQQEQPPKPLIVLNDKRFGAINQTDRRMLLDIEPLVSNLIALYPQAEVRAVRFRDLNMTEQIHQVAHANVFITTQGSSSFLLVFLPEGATCVYVGSPRSADATKWVPFYELDRWFPLTYVQFQRYEVALSSTAEYDANPMPGHWAPGDPAEAREWWLYNAHVRLQLDRLKVILDPALQVLSASMDALDGSVASRQQRSVPAPWHIHHVFNGTREGRQLDDCPSEWPAELQLWDPSKSWSVNTSSLGPATGATGDKGSAGLMAGSTINTNNTGVAAGRSVILHGNKNAPQKGRHGKTLPLTLEALQYLWKHQHPANCSNQKFVVYAAVLSGIGSVLHVLSTALRAGLDSGRVMVESPGHFLASTSYCKGNTTLGGCYFMPLTNCTLSAQELAGAPLLGQEQYHRLLARDPKLPRIVRIDGRAPWLLTGEPLAFASQLSTTSIPPAPSYHNYYEGASYSLQRFWWWRAIASAYIVRPNERTYAELATRMRTKVVGGELKDGCIGLYVRHGDKHMENEVFSNEQYERAVEKLRSIDASLTRQLFLSTEDGATVAYYRNISRGWPTTYVDMPMKNDPNKPNIEYMAQHGYHEEMLNGLLNLQMILECSGFVGSIYSNWARLIEEMRSTVRCKADAVYVDVKFQEPVGFNYVFRRR</sequence>
<dbReference type="Pfam" id="PF04577">
    <property type="entry name" value="Glyco_transf_61"/>
    <property type="match status" value="1"/>
</dbReference>
<evidence type="ECO:0000313" key="4">
    <source>
        <dbReference type="Proteomes" id="UP000256970"/>
    </source>
</evidence>
<gene>
    <name evidence="3" type="ORF">BQ4739_LOCUS7358</name>
</gene>
<dbReference type="PANTHER" id="PTHR13132">
    <property type="entry name" value="ALPHA- 1,6 -FUCOSYLTRANSFERASE"/>
    <property type="match status" value="1"/>
</dbReference>
<keyword evidence="4" id="KW-1185">Reference proteome</keyword>
<dbReference type="STRING" id="3088.A0A383VQA5"/>
<proteinExistence type="predicted"/>
<dbReference type="AlphaFoldDB" id="A0A383VQA5"/>
<dbReference type="Gene3D" id="3.40.50.11350">
    <property type="match status" value="1"/>
</dbReference>
<name>A0A383VQA5_TETOB</name>
<reference evidence="3 4" key="1">
    <citation type="submission" date="2016-10" db="EMBL/GenBank/DDBJ databases">
        <authorList>
            <person name="Cai Z."/>
        </authorList>
    </citation>
    <scope>NUCLEOTIDE SEQUENCE [LARGE SCALE GENOMIC DNA]</scope>
</reference>
<organism evidence="3 4">
    <name type="scientific">Tetradesmus obliquus</name>
    <name type="common">Green alga</name>
    <name type="synonym">Acutodesmus obliquus</name>
    <dbReference type="NCBI Taxonomy" id="3088"/>
    <lineage>
        <taxon>Eukaryota</taxon>
        <taxon>Viridiplantae</taxon>
        <taxon>Chlorophyta</taxon>
        <taxon>core chlorophytes</taxon>
        <taxon>Chlorophyceae</taxon>
        <taxon>CS clade</taxon>
        <taxon>Sphaeropleales</taxon>
        <taxon>Scenedesmaceae</taxon>
        <taxon>Tetradesmus</taxon>
    </lineage>
</organism>
<dbReference type="InterPro" id="IPR049625">
    <property type="entry name" value="Glyco_transf_61_cat"/>
</dbReference>
<evidence type="ECO:0000313" key="3">
    <source>
        <dbReference type="EMBL" id="SZX66932.1"/>
    </source>
</evidence>
<protein>
    <recommendedName>
        <fullName evidence="2">Glycosyltransferase 61 catalytic domain-containing protein</fullName>
    </recommendedName>
</protein>
<dbReference type="EMBL" id="FNXT01000765">
    <property type="protein sequence ID" value="SZX66932.1"/>
    <property type="molecule type" value="Genomic_DNA"/>
</dbReference>
<keyword evidence="1" id="KW-0175">Coiled coil</keyword>
<evidence type="ECO:0000256" key="1">
    <source>
        <dbReference type="SAM" id="Coils"/>
    </source>
</evidence>
<dbReference type="GO" id="GO:0046921">
    <property type="term" value="F:alpha-(1-&gt;6)-fucosyltransferase activity"/>
    <property type="evidence" value="ECO:0007669"/>
    <property type="project" value="TreeGrafter"/>
</dbReference>
<dbReference type="PANTHER" id="PTHR13132:SF29">
    <property type="entry name" value="ALPHA-(1,6)-FUCOSYLTRANSFERASE"/>
    <property type="match status" value="1"/>
</dbReference>
<feature type="coiled-coil region" evidence="1">
    <location>
        <begin position="75"/>
        <end position="161"/>
    </location>
</feature>
<evidence type="ECO:0000259" key="2">
    <source>
        <dbReference type="Pfam" id="PF04577"/>
    </source>
</evidence>
<feature type="domain" description="Glycosyltransferase 61 catalytic" evidence="2">
    <location>
        <begin position="397"/>
        <end position="504"/>
    </location>
</feature>